<evidence type="ECO:0000256" key="1">
    <source>
        <dbReference type="SAM" id="Phobius"/>
    </source>
</evidence>
<proteinExistence type="predicted"/>
<feature type="transmembrane region" description="Helical" evidence="1">
    <location>
        <begin position="6"/>
        <end position="23"/>
    </location>
</feature>
<gene>
    <name evidence="3" type="ORF">SAMN04487759_12617</name>
</gene>
<accession>A0A1H2UZB1</accession>
<feature type="transmembrane region" description="Helical" evidence="1">
    <location>
        <begin position="64"/>
        <end position="82"/>
    </location>
</feature>
<reference evidence="3 4" key="1">
    <citation type="submission" date="2016-10" db="EMBL/GenBank/DDBJ databases">
        <authorList>
            <person name="de Groot N.N."/>
        </authorList>
    </citation>
    <scope>NUCLEOTIDE SEQUENCE [LARGE SCALE GENOMIC DNA]</scope>
    <source>
        <strain evidence="3 4">S3b</strain>
    </source>
</reference>
<dbReference type="EMBL" id="FNNF01000026">
    <property type="protein sequence ID" value="SDW61426.1"/>
    <property type="molecule type" value="Genomic_DNA"/>
</dbReference>
<dbReference type="Pfam" id="PF00149">
    <property type="entry name" value="Metallophos"/>
    <property type="match status" value="1"/>
</dbReference>
<dbReference type="GO" id="GO:0016787">
    <property type="term" value="F:hydrolase activity"/>
    <property type="evidence" value="ECO:0007669"/>
    <property type="project" value="InterPro"/>
</dbReference>
<dbReference type="InterPro" id="IPR029052">
    <property type="entry name" value="Metallo-depent_PP-like"/>
</dbReference>
<dbReference type="AlphaFoldDB" id="A0A1H2UZB1"/>
<feature type="domain" description="Calcineurin-like phosphoesterase" evidence="2">
    <location>
        <begin position="132"/>
        <end position="302"/>
    </location>
</feature>
<keyword evidence="1" id="KW-0812">Transmembrane</keyword>
<dbReference type="InterPro" id="IPR051158">
    <property type="entry name" value="Metallophosphoesterase_sf"/>
</dbReference>
<dbReference type="PANTHER" id="PTHR31302">
    <property type="entry name" value="TRANSMEMBRANE PROTEIN WITH METALLOPHOSPHOESTERASE DOMAIN-RELATED"/>
    <property type="match status" value="1"/>
</dbReference>
<name>A0A1H2UZB1_9FIRM</name>
<evidence type="ECO:0000259" key="2">
    <source>
        <dbReference type="Pfam" id="PF00149"/>
    </source>
</evidence>
<dbReference type="STRING" id="1630.SAMN05216514_1018"/>
<feature type="transmembrane region" description="Helical" evidence="1">
    <location>
        <begin position="94"/>
        <end position="110"/>
    </location>
</feature>
<dbReference type="Proteomes" id="UP000182429">
    <property type="component" value="Unassembled WGS sequence"/>
</dbReference>
<dbReference type="PANTHER" id="PTHR31302:SF0">
    <property type="entry name" value="TRANSMEMBRANE PROTEIN WITH METALLOPHOSPHOESTERASE DOMAIN"/>
    <property type="match status" value="1"/>
</dbReference>
<dbReference type="RefSeq" id="WP_074686814.1">
    <property type="nucleotide sequence ID" value="NZ_FNNF01000026.1"/>
</dbReference>
<sequence>MRLLYVVSSIPAFLGMGYLIFFIRRLLTEVLNIRVSNFVTLLIVAVAFALSVPAIDFFRVWAVGYYYFIAACLVFDIISLFIKNDFFKKAVHTGLISVIAVALLIGYGYWNMNHVVRTDFNVSTNKNVKLDILQISDLHLGQSINPQQLEGYVKKMNQLHKDYIFLTGDIFDEATKKTDMVKACKILSSLKSEKGIYYVYGNHDDQKYGYSRSGNTDTFNHEDIEKELEKNHINVLEDKVIEQDNVVIIGRADASYQRETSEKLLKSVNKKKYVIVLDHQPLDMDENVKNGSDLQLSGHTHGGQIWPMGTVQALLTKTMRYGKKTIGNSTVITSSGIAGWGYPIKIGAPSEYAYIKVR</sequence>
<keyword evidence="1" id="KW-1133">Transmembrane helix</keyword>
<protein>
    <recommendedName>
        <fullName evidence="2">Calcineurin-like phosphoesterase domain-containing protein</fullName>
    </recommendedName>
</protein>
<dbReference type="SUPFAM" id="SSF56300">
    <property type="entry name" value="Metallo-dependent phosphatases"/>
    <property type="match status" value="1"/>
</dbReference>
<dbReference type="InterPro" id="IPR004843">
    <property type="entry name" value="Calcineurin-like_PHP"/>
</dbReference>
<evidence type="ECO:0000313" key="4">
    <source>
        <dbReference type="Proteomes" id="UP000182429"/>
    </source>
</evidence>
<organism evidence="3 4">
    <name type="scientific">Kandleria vitulina</name>
    <dbReference type="NCBI Taxonomy" id="1630"/>
    <lineage>
        <taxon>Bacteria</taxon>
        <taxon>Bacillati</taxon>
        <taxon>Bacillota</taxon>
        <taxon>Erysipelotrichia</taxon>
        <taxon>Erysipelotrichales</taxon>
        <taxon>Coprobacillaceae</taxon>
        <taxon>Kandleria</taxon>
    </lineage>
</organism>
<keyword evidence="1" id="KW-0472">Membrane</keyword>
<evidence type="ECO:0000313" key="3">
    <source>
        <dbReference type="EMBL" id="SDW61426.1"/>
    </source>
</evidence>
<feature type="transmembrane region" description="Helical" evidence="1">
    <location>
        <begin position="35"/>
        <end position="58"/>
    </location>
</feature>
<dbReference type="eggNOG" id="COG1408">
    <property type="taxonomic scope" value="Bacteria"/>
</dbReference>
<dbReference type="Gene3D" id="3.60.21.10">
    <property type="match status" value="1"/>
</dbReference>